<evidence type="ECO:0000256" key="2">
    <source>
        <dbReference type="ARBA" id="ARBA00023125"/>
    </source>
</evidence>
<gene>
    <name evidence="6" type="ordered locus">MycrhN_3944</name>
</gene>
<evidence type="ECO:0000313" key="7">
    <source>
        <dbReference type="Proteomes" id="UP000005442"/>
    </source>
</evidence>
<dbReference type="Gene3D" id="1.10.357.10">
    <property type="entry name" value="Tetracycline Repressor, domain 2"/>
    <property type="match status" value="1"/>
</dbReference>
<dbReference type="EMBL" id="CP003169">
    <property type="protein sequence ID" value="AEV74453.1"/>
    <property type="molecule type" value="Genomic_DNA"/>
</dbReference>
<dbReference type="InterPro" id="IPR050109">
    <property type="entry name" value="HTH-type_TetR-like_transc_reg"/>
</dbReference>
<dbReference type="Gene3D" id="1.10.10.60">
    <property type="entry name" value="Homeodomain-like"/>
    <property type="match status" value="1"/>
</dbReference>
<dbReference type="InterPro" id="IPR036271">
    <property type="entry name" value="Tet_transcr_reg_TetR-rel_C_sf"/>
</dbReference>
<dbReference type="InterPro" id="IPR001647">
    <property type="entry name" value="HTH_TetR"/>
</dbReference>
<reference evidence="6 7" key="1">
    <citation type="submission" date="2011-12" db="EMBL/GenBank/DDBJ databases">
        <title>Complete sequence of Mycobacterium rhodesiae NBB3.</title>
        <authorList>
            <consortium name="US DOE Joint Genome Institute"/>
            <person name="Lucas S."/>
            <person name="Han J."/>
            <person name="Lapidus A."/>
            <person name="Cheng J.-F."/>
            <person name="Goodwin L."/>
            <person name="Pitluck S."/>
            <person name="Peters L."/>
            <person name="Mikhailova N."/>
            <person name="Gu W."/>
            <person name="Detter J.C."/>
            <person name="Han C."/>
            <person name="Tapia R."/>
            <person name="Land M."/>
            <person name="Hauser L."/>
            <person name="Kyrpides N."/>
            <person name="Ivanova N."/>
            <person name="Pagani I."/>
            <person name="Mattes T."/>
            <person name="Holmes A."/>
            <person name="Rutledge P."/>
            <person name="Paulsen I."/>
            <person name="Coleman N."/>
            <person name="Woyke T."/>
        </authorList>
    </citation>
    <scope>NUCLEOTIDE SEQUENCE [LARGE SCALE GENOMIC DNA]</scope>
    <source>
        <strain evidence="6 7">NBB3</strain>
    </source>
</reference>
<keyword evidence="1" id="KW-0805">Transcription regulation</keyword>
<evidence type="ECO:0000256" key="3">
    <source>
        <dbReference type="ARBA" id="ARBA00023163"/>
    </source>
</evidence>
<protein>
    <submittedName>
        <fullName evidence="6">Transcriptional regulator</fullName>
    </submittedName>
</protein>
<dbReference type="InterPro" id="IPR011075">
    <property type="entry name" value="TetR_C"/>
</dbReference>
<dbReference type="Proteomes" id="UP000005442">
    <property type="component" value="Chromosome"/>
</dbReference>
<proteinExistence type="predicted"/>
<dbReference type="PATRIC" id="fig|710685.3.peg.3959"/>
<dbReference type="PANTHER" id="PTHR30055:SF148">
    <property type="entry name" value="TETR-FAMILY TRANSCRIPTIONAL REGULATOR"/>
    <property type="match status" value="1"/>
</dbReference>
<name>G8RXM9_MYCRN</name>
<keyword evidence="2 4" id="KW-0238">DNA-binding</keyword>
<feature type="DNA-binding region" description="H-T-H motif" evidence="4">
    <location>
        <begin position="35"/>
        <end position="54"/>
    </location>
</feature>
<evidence type="ECO:0000256" key="4">
    <source>
        <dbReference type="PROSITE-ProRule" id="PRU00335"/>
    </source>
</evidence>
<dbReference type="RefSeq" id="WP_014212205.1">
    <property type="nucleotide sequence ID" value="NC_016604.1"/>
</dbReference>
<evidence type="ECO:0000256" key="1">
    <source>
        <dbReference type="ARBA" id="ARBA00023015"/>
    </source>
</evidence>
<keyword evidence="3" id="KW-0804">Transcription</keyword>
<dbReference type="GO" id="GO:0003700">
    <property type="term" value="F:DNA-binding transcription factor activity"/>
    <property type="evidence" value="ECO:0007669"/>
    <property type="project" value="TreeGrafter"/>
</dbReference>
<dbReference type="AlphaFoldDB" id="G8RXM9"/>
<organism evidence="6 7">
    <name type="scientific">Mycolicibacterium rhodesiae (strain NBB3)</name>
    <name type="common">Mycobacterium rhodesiae</name>
    <dbReference type="NCBI Taxonomy" id="710685"/>
    <lineage>
        <taxon>Bacteria</taxon>
        <taxon>Bacillati</taxon>
        <taxon>Actinomycetota</taxon>
        <taxon>Actinomycetes</taxon>
        <taxon>Mycobacteriales</taxon>
        <taxon>Mycobacteriaceae</taxon>
        <taxon>Mycolicibacterium</taxon>
    </lineage>
</organism>
<dbReference type="PROSITE" id="PS50977">
    <property type="entry name" value="HTH_TETR_2"/>
    <property type="match status" value="1"/>
</dbReference>
<dbReference type="SUPFAM" id="SSF46689">
    <property type="entry name" value="Homeodomain-like"/>
    <property type="match status" value="1"/>
</dbReference>
<dbReference type="eggNOG" id="COG1309">
    <property type="taxonomic scope" value="Bacteria"/>
</dbReference>
<feature type="domain" description="HTH tetR-type" evidence="5">
    <location>
        <begin position="12"/>
        <end position="72"/>
    </location>
</feature>
<dbReference type="PANTHER" id="PTHR30055">
    <property type="entry name" value="HTH-TYPE TRANSCRIPTIONAL REGULATOR RUTR"/>
    <property type="match status" value="1"/>
</dbReference>
<sequence>MPEARGGRPRDAELHSAILEVTRELLAAGSYAELSMESVAARAQVGKKTLYRRWPSKAPLVAEAVLDAYGRSGSFDVPVSTDLRADLRAWLVEHAEFIADPASAALIRALIAAAAASPADNIALYQQLSVPQHAGISARLRRAVDDGHLDAATDLDAIADALIGILLLRVLTQTPASEQPRTEFDGLLDALLDGALR</sequence>
<dbReference type="OrthoDB" id="9796019at2"/>
<accession>G8RXM9</accession>
<dbReference type="HOGENOM" id="CLU_069356_25_6_11"/>
<dbReference type="InterPro" id="IPR009057">
    <property type="entry name" value="Homeodomain-like_sf"/>
</dbReference>
<dbReference type="GO" id="GO:0000976">
    <property type="term" value="F:transcription cis-regulatory region binding"/>
    <property type="evidence" value="ECO:0007669"/>
    <property type="project" value="TreeGrafter"/>
</dbReference>
<evidence type="ECO:0000259" key="5">
    <source>
        <dbReference type="PROSITE" id="PS50977"/>
    </source>
</evidence>
<keyword evidence="7" id="KW-1185">Reference proteome</keyword>
<dbReference type="KEGG" id="mrh:MycrhN_3944"/>
<dbReference type="STRING" id="710685.MycrhN_3944"/>
<dbReference type="Pfam" id="PF00440">
    <property type="entry name" value="TetR_N"/>
    <property type="match status" value="1"/>
</dbReference>
<dbReference type="Pfam" id="PF16859">
    <property type="entry name" value="TetR_C_11"/>
    <property type="match status" value="1"/>
</dbReference>
<dbReference type="SUPFAM" id="SSF48498">
    <property type="entry name" value="Tetracyclin repressor-like, C-terminal domain"/>
    <property type="match status" value="1"/>
</dbReference>
<evidence type="ECO:0000313" key="6">
    <source>
        <dbReference type="EMBL" id="AEV74453.1"/>
    </source>
</evidence>